<sequence length="480" mass="50193">MSRPTDWTPLGRSHDPIPGDGDVVLNAGKHYSAVADAIKDAARQLRKLADDDELVSKARDNLTEKAHGVADDIEKAWTRYDEVGQALEKYGPKLTTYQDEADALLTKAKDALEAAEDYENAARTHDRNASDDQASGGDGQVSKDAADRQREHATTQRGIVEQARKDLVEIEGRRDRAAKAAKDSIVAIHKSGGLKDGHWDNWGSKLTKLVQKIASTVALVAGVLALAVSWIPVVGQALAAVLGAIALVATVVSLVCNIVLLANGEGSWVDLGLDVLSLATFGLGRLVGAAGKGLGSAMKGISRIRAGQLGAAPGRGFRALAGTDDLVNMSRNTARSLRSMGSLNKIGRLALDDLASTFKLGPHLRTLSSASNYTRGLSEIPDLAARLRGLGPINAASDLLGHGSLVDDLARVGRASPELLADPVVRNATNLALGAQGTGLLLGGYEVGSTIKGVVDAVTPGGDYDVPYGGAEIPDYSDDD</sequence>
<dbReference type="EMBL" id="JAUSQM010000001">
    <property type="protein sequence ID" value="MDP9821573.1"/>
    <property type="molecule type" value="Genomic_DNA"/>
</dbReference>
<evidence type="ECO:0000256" key="2">
    <source>
        <dbReference type="SAM" id="Phobius"/>
    </source>
</evidence>
<protein>
    <submittedName>
        <fullName evidence="3">Uncharacterized protein YoxC</fullName>
    </submittedName>
</protein>
<comment type="caution">
    <text evidence="3">The sequence shown here is derived from an EMBL/GenBank/DDBJ whole genome shotgun (WGS) entry which is preliminary data.</text>
</comment>
<evidence type="ECO:0000313" key="4">
    <source>
        <dbReference type="Proteomes" id="UP001240447"/>
    </source>
</evidence>
<gene>
    <name evidence="3" type="ORF">J2S59_001382</name>
</gene>
<dbReference type="RefSeq" id="WP_068124658.1">
    <property type="nucleotide sequence ID" value="NZ_CCXJ01000765.2"/>
</dbReference>
<accession>A0ABT9NMC3</accession>
<feature type="region of interest" description="Disordered" evidence="1">
    <location>
        <begin position="117"/>
        <end position="158"/>
    </location>
</feature>
<keyword evidence="2" id="KW-0812">Transmembrane</keyword>
<feature type="compositionally biased region" description="Basic and acidic residues" evidence="1">
    <location>
        <begin position="120"/>
        <end position="130"/>
    </location>
</feature>
<evidence type="ECO:0000313" key="3">
    <source>
        <dbReference type="EMBL" id="MDP9821573.1"/>
    </source>
</evidence>
<feature type="transmembrane region" description="Helical" evidence="2">
    <location>
        <begin position="213"/>
        <end position="231"/>
    </location>
</feature>
<reference evidence="3 4" key="1">
    <citation type="submission" date="2023-07" db="EMBL/GenBank/DDBJ databases">
        <title>Sequencing the genomes of 1000 actinobacteria strains.</title>
        <authorList>
            <person name="Klenk H.-P."/>
        </authorList>
    </citation>
    <scope>NUCLEOTIDE SEQUENCE [LARGE SCALE GENOMIC DNA]</scope>
    <source>
        <strain evidence="3 4">GD13</strain>
    </source>
</reference>
<proteinExistence type="predicted"/>
<name>A0ABT9NMC3_9ACTN</name>
<keyword evidence="4" id="KW-1185">Reference proteome</keyword>
<organism evidence="3 4">
    <name type="scientific">Nocardioides massiliensis</name>
    <dbReference type="NCBI Taxonomy" id="1325935"/>
    <lineage>
        <taxon>Bacteria</taxon>
        <taxon>Bacillati</taxon>
        <taxon>Actinomycetota</taxon>
        <taxon>Actinomycetes</taxon>
        <taxon>Propionibacteriales</taxon>
        <taxon>Nocardioidaceae</taxon>
        <taxon>Nocardioides</taxon>
    </lineage>
</organism>
<evidence type="ECO:0000256" key="1">
    <source>
        <dbReference type="SAM" id="MobiDB-lite"/>
    </source>
</evidence>
<keyword evidence="2" id="KW-0472">Membrane</keyword>
<feature type="transmembrane region" description="Helical" evidence="2">
    <location>
        <begin position="237"/>
        <end position="262"/>
    </location>
</feature>
<dbReference type="Proteomes" id="UP001240447">
    <property type="component" value="Unassembled WGS sequence"/>
</dbReference>
<feature type="compositionally biased region" description="Basic and acidic residues" evidence="1">
    <location>
        <begin position="144"/>
        <end position="154"/>
    </location>
</feature>
<keyword evidence="2" id="KW-1133">Transmembrane helix</keyword>